<dbReference type="GO" id="GO:0070679">
    <property type="term" value="F:inositol 1,4,5 trisphosphate binding"/>
    <property type="evidence" value="ECO:0007669"/>
    <property type="project" value="TreeGrafter"/>
</dbReference>
<keyword evidence="2" id="KW-0406">Ion transport</keyword>
<feature type="transmembrane region" description="Helical" evidence="5">
    <location>
        <begin position="436"/>
        <end position="460"/>
    </location>
</feature>
<dbReference type="AlphaFoldDB" id="A0A3P3YDA2"/>
<dbReference type="GO" id="GO:0051480">
    <property type="term" value="P:regulation of cytosolic calcium ion concentration"/>
    <property type="evidence" value="ECO:0007669"/>
    <property type="project" value="TreeGrafter"/>
</dbReference>
<keyword evidence="6" id="KW-0496">Mitochondrion</keyword>
<dbReference type="Proteomes" id="UP000290189">
    <property type="component" value="Unassembled WGS sequence"/>
</dbReference>
<name>A0A3P3YDA2_PLABS</name>
<feature type="transmembrane region" description="Helical" evidence="5">
    <location>
        <begin position="408"/>
        <end position="424"/>
    </location>
</feature>
<keyword evidence="1" id="KW-0813">Transport</keyword>
<evidence type="ECO:0000256" key="5">
    <source>
        <dbReference type="SAM" id="Phobius"/>
    </source>
</evidence>
<keyword evidence="5" id="KW-0812">Transmembrane</keyword>
<evidence type="ECO:0000313" key="6">
    <source>
        <dbReference type="EMBL" id="SPQ98148.1"/>
    </source>
</evidence>
<dbReference type="PANTHER" id="PTHR10117:SF54">
    <property type="entry name" value="TRANSIENT RECEPTOR POTENTIAL-GAMMA PROTEIN"/>
    <property type="match status" value="1"/>
</dbReference>
<feature type="transmembrane region" description="Helical" evidence="5">
    <location>
        <begin position="368"/>
        <end position="387"/>
    </location>
</feature>
<evidence type="ECO:0000313" key="7">
    <source>
        <dbReference type="Proteomes" id="UP000290189"/>
    </source>
</evidence>
<geneLocation type="mitochondrion" evidence="6"/>
<feature type="region of interest" description="Disordered" evidence="4">
    <location>
        <begin position="1"/>
        <end position="32"/>
    </location>
</feature>
<sequence>MKSESRRRASISKSQSARRNSSERRRSISRHLSYMRPNRRLSSIGKEMSVKQANQSIHQWLQAEFLAKDSPFLVFLSHPSVADADLINALSAREPVDSIRQRIESCVAQLNRDRLVNKLIVDGMLSELGLLIDAGVSVGRPRRVGVVQFSHLDLAGAQYDLYPSDRAFDIVLLLAQHTPRATSLPALASLIRHVNLTADQIEALAMAIVSGNADGFLLTTILTLANVLQQSGVDVVSHRQRLQRTATRLTHVATGILVDMKSDRLVSIALEAKDDDGQSPIDVALQTNNVAFMSSDVVVRFMTRVWTSSRYLDQPVGTARLHHLVLWDPYSLFKSNVVRYGMRVLLYIAFAAFVSWSAVGRLSATDPIRWFEIVYWVAAIGFLIDNVQSANRTGWASFFMSGWHHTDALGCVVIVAIALFRAASRGSDGSLIAGQVAFNGLVSAIVLILWVGLAQQFVLIPPVGTLMRTFSMHARSLVTLVVVASAFVLGFSTALVATVGEGVPEFGTLQRSVLTLYRGALSMFSFVPFTQMRTGEPAVGQTAFAIYLLIMTVIVCRTLVVVGMKSTIASMRATALSGFRFDFGKTCWDLHRRNAHLPPPLNLVVYLTYPAVALVLCTRQQWTGRQSHDKGADLWICYHCHHCNPALDEAHAEAELKKWIKDVEGNVSGALECLPARSAEQCRRCSMLKRTIAPADLTLERISLFYFIVLVWVPTAIVLVIPFGLWQALSRRRARVSKSRAPIASPGAFVKTRSPAEQDLDNARRAWVEGVHRKLQSQRYPSRGA</sequence>
<keyword evidence="5" id="KW-1133">Transmembrane helix</keyword>
<protein>
    <recommendedName>
        <fullName evidence="8">Ion transport domain-containing protein</fullName>
    </recommendedName>
</protein>
<feature type="transmembrane region" description="Helical" evidence="5">
    <location>
        <begin position="515"/>
        <end position="532"/>
    </location>
</feature>
<feature type="transmembrane region" description="Helical" evidence="5">
    <location>
        <begin position="544"/>
        <end position="564"/>
    </location>
</feature>
<dbReference type="GO" id="GO:0005886">
    <property type="term" value="C:plasma membrane"/>
    <property type="evidence" value="ECO:0007669"/>
    <property type="project" value="TreeGrafter"/>
</dbReference>
<dbReference type="GO" id="GO:0015279">
    <property type="term" value="F:store-operated calcium channel activity"/>
    <property type="evidence" value="ECO:0007669"/>
    <property type="project" value="TreeGrafter"/>
</dbReference>
<evidence type="ECO:0000256" key="1">
    <source>
        <dbReference type="ARBA" id="ARBA00022448"/>
    </source>
</evidence>
<dbReference type="InterPro" id="IPR002153">
    <property type="entry name" value="TRPC_channel"/>
</dbReference>
<dbReference type="PANTHER" id="PTHR10117">
    <property type="entry name" value="TRANSIENT RECEPTOR POTENTIAL CHANNEL"/>
    <property type="match status" value="1"/>
</dbReference>
<reference evidence="6 7" key="1">
    <citation type="submission" date="2018-03" db="EMBL/GenBank/DDBJ databases">
        <authorList>
            <person name="Fogelqvist J."/>
        </authorList>
    </citation>
    <scope>NUCLEOTIDE SEQUENCE [LARGE SCALE GENOMIC DNA]</scope>
</reference>
<organism evidence="6 7">
    <name type="scientific">Plasmodiophora brassicae</name>
    <name type="common">Clubroot disease agent</name>
    <dbReference type="NCBI Taxonomy" id="37360"/>
    <lineage>
        <taxon>Eukaryota</taxon>
        <taxon>Sar</taxon>
        <taxon>Rhizaria</taxon>
        <taxon>Endomyxa</taxon>
        <taxon>Phytomyxea</taxon>
        <taxon>Plasmodiophorida</taxon>
        <taxon>Plasmodiophoridae</taxon>
        <taxon>Plasmodiophora</taxon>
    </lineage>
</organism>
<evidence type="ECO:0000256" key="2">
    <source>
        <dbReference type="ARBA" id="ARBA00023065"/>
    </source>
</evidence>
<keyword evidence="5" id="KW-0472">Membrane</keyword>
<proteinExistence type="predicted"/>
<feature type="transmembrane region" description="Helical" evidence="5">
    <location>
        <begin position="344"/>
        <end position="362"/>
    </location>
</feature>
<gene>
    <name evidence="6" type="ORF">PLBR_LOCUS5363</name>
</gene>
<evidence type="ECO:0008006" key="8">
    <source>
        <dbReference type="Google" id="ProtNLM"/>
    </source>
</evidence>
<keyword evidence="3" id="KW-0407">Ion channel</keyword>
<feature type="transmembrane region" description="Helical" evidence="5">
    <location>
        <begin position="472"/>
        <end position="495"/>
    </location>
</feature>
<accession>A0A3P3YDA2</accession>
<evidence type="ECO:0000256" key="4">
    <source>
        <dbReference type="SAM" id="MobiDB-lite"/>
    </source>
</evidence>
<feature type="transmembrane region" description="Helical" evidence="5">
    <location>
        <begin position="704"/>
        <end position="729"/>
    </location>
</feature>
<dbReference type="EMBL" id="OVEO01000009">
    <property type="protein sequence ID" value="SPQ98148.1"/>
    <property type="molecule type" value="Genomic_DNA"/>
</dbReference>
<dbReference type="GO" id="GO:0034703">
    <property type="term" value="C:cation channel complex"/>
    <property type="evidence" value="ECO:0007669"/>
    <property type="project" value="TreeGrafter"/>
</dbReference>
<evidence type="ECO:0000256" key="3">
    <source>
        <dbReference type="ARBA" id="ARBA00023303"/>
    </source>
</evidence>